<evidence type="ECO:0000313" key="9">
    <source>
        <dbReference type="EMBL" id="NNI79835.1"/>
    </source>
</evidence>
<comment type="caution">
    <text evidence="9">The sequence shown here is derived from an EMBL/GenBank/DDBJ whole genome shotgun (WGS) entry which is preliminary data.</text>
</comment>
<dbReference type="Proteomes" id="UP000540079">
    <property type="component" value="Unassembled WGS sequence"/>
</dbReference>
<comment type="cofactor">
    <cofactor evidence="1 6">
        <name>Mg(2+)</name>
        <dbReference type="ChEBI" id="CHEBI:18420"/>
    </cofactor>
</comment>
<evidence type="ECO:0000256" key="4">
    <source>
        <dbReference type="ARBA" id="ARBA00015552"/>
    </source>
</evidence>
<evidence type="ECO:0000313" key="10">
    <source>
        <dbReference type="Proteomes" id="UP000540079"/>
    </source>
</evidence>
<organism evidence="9 10">
    <name type="scientific">Pasteurella multocida</name>
    <dbReference type="NCBI Taxonomy" id="747"/>
    <lineage>
        <taxon>Bacteria</taxon>
        <taxon>Pseudomonadati</taxon>
        <taxon>Pseudomonadota</taxon>
        <taxon>Gammaproteobacteria</taxon>
        <taxon>Pasteurellales</taxon>
        <taxon>Pasteurellaceae</taxon>
        <taxon>Pasteurella</taxon>
    </lineage>
</organism>
<comment type="similarity">
    <text evidence="2 6">Belongs to the Nudix hydrolase family. NudJ subfamily.</text>
</comment>
<name>A0A1E3XKC7_PASMD</name>
<dbReference type="Proteomes" id="UP001145481">
    <property type="component" value="Unassembled WGS sequence"/>
</dbReference>
<dbReference type="PROSITE" id="PS00893">
    <property type="entry name" value="NUDIX_BOX"/>
    <property type="match status" value="1"/>
</dbReference>
<dbReference type="InterPro" id="IPR000086">
    <property type="entry name" value="NUDIX_hydrolase_dom"/>
</dbReference>
<comment type="subunit">
    <text evidence="3 6">Monomer.</text>
</comment>
<dbReference type="KEGG" id="pmul:DR93_453"/>
<gene>
    <name evidence="6" type="primary">nudJ</name>
    <name evidence="9" type="ORF">C2800_10490</name>
    <name evidence="8" type="ORF">NM948_09595</name>
</gene>
<dbReference type="GO" id="GO:0017110">
    <property type="term" value="F:nucleoside diphosphate phosphatase activity"/>
    <property type="evidence" value="ECO:0007669"/>
    <property type="project" value="InterPro"/>
</dbReference>
<dbReference type="SUPFAM" id="SSF55811">
    <property type="entry name" value="Nudix"/>
    <property type="match status" value="1"/>
</dbReference>
<evidence type="ECO:0000256" key="5">
    <source>
        <dbReference type="ARBA" id="ARBA00022801"/>
    </source>
</evidence>
<evidence type="ECO:0000256" key="3">
    <source>
        <dbReference type="ARBA" id="ARBA00011245"/>
    </source>
</evidence>
<evidence type="ECO:0000259" key="7">
    <source>
        <dbReference type="PROSITE" id="PS51462"/>
    </source>
</evidence>
<reference evidence="9 10" key="1">
    <citation type="journal article" date="2018" name="Front. Microbiol.">
        <title>Genetic and Phylogenetic Characteristics of Pasteurella multocida Isolates From Different Host Species.</title>
        <authorList>
            <person name="Peng Z."/>
            <person name="Liang W."/>
            <person name="Wang F."/>
            <person name="Xu Z."/>
            <person name="Xie Z."/>
            <person name="Lian Z."/>
            <person name="Hua L."/>
            <person name="Zhou R."/>
            <person name="Chen H."/>
            <person name="Wu B."/>
        </authorList>
    </citation>
    <scope>NUCLEOTIDE SEQUENCE [LARGE SCALE GENOMIC DNA]</scope>
    <source>
        <strain evidence="9 10">HNA06</strain>
    </source>
</reference>
<dbReference type="GO" id="GO:0017111">
    <property type="term" value="F:ribonucleoside triphosphate phosphatase activity"/>
    <property type="evidence" value="ECO:0007669"/>
    <property type="project" value="InterPro"/>
</dbReference>
<dbReference type="RefSeq" id="WP_005718418.1">
    <property type="nucleotide sequence ID" value="NZ_AP025519.1"/>
</dbReference>
<dbReference type="EC" id="3.6.1.-" evidence="6"/>
<evidence type="ECO:0000313" key="8">
    <source>
        <dbReference type="EMBL" id="MDA5623790.1"/>
    </source>
</evidence>
<dbReference type="CDD" id="cd03675">
    <property type="entry name" value="NUDIX_Hydrolase"/>
    <property type="match status" value="1"/>
</dbReference>
<dbReference type="GO" id="GO:0004787">
    <property type="term" value="F:thiamine diphosphate phosphatase activity"/>
    <property type="evidence" value="ECO:0007669"/>
    <property type="project" value="InterPro"/>
</dbReference>
<dbReference type="Gene3D" id="3.90.79.10">
    <property type="entry name" value="Nucleoside Triphosphate Pyrophosphohydrolase"/>
    <property type="match status" value="1"/>
</dbReference>
<dbReference type="EMBL" id="JANJHC010000023">
    <property type="protein sequence ID" value="MDA5623790.1"/>
    <property type="molecule type" value="Genomic_DNA"/>
</dbReference>
<proteinExistence type="inferred from homology"/>
<sequence>MHKPNVTLACVVHCKGKFLFVEELEHGKLTLNQPAGHLEADESLLEGAKRELFEETGIHADMQSLIKIYQWHAPRSKTDFLRFTFAVELDDWLPIQPQDPDITRGLWLSLEEFYDYIQQAGQCERSPLVIESVKDYLKGEFISVQLLKAF</sequence>
<evidence type="ECO:0000256" key="1">
    <source>
        <dbReference type="ARBA" id="ARBA00001946"/>
    </source>
</evidence>
<dbReference type="PANTHER" id="PTHR43736:SF1">
    <property type="entry name" value="DIHYDRONEOPTERIN TRIPHOSPHATE DIPHOSPHATASE"/>
    <property type="match status" value="1"/>
</dbReference>
<keyword evidence="6" id="KW-0460">Magnesium</keyword>
<reference evidence="8" key="2">
    <citation type="submission" date="2022-07" db="EMBL/GenBank/DDBJ databases">
        <title>Genome-based characterization of novel serogroup A variants of Pasteurella multocida.</title>
        <authorList>
            <person name="Prajapati A."/>
            <person name="Yogisharadhya R."/>
            <person name="Mohanty N."/>
            <person name="Chanda M."/>
            <person name="Mendem S.K."/>
            <person name="Siddaramappa S."/>
            <person name="Shivachandra S.B."/>
        </authorList>
    </citation>
    <scope>NUCLEOTIDE SEQUENCE</scope>
    <source>
        <strain evidence="8">NIVEDIPm19</strain>
    </source>
</reference>
<dbReference type="InterPro" id="IPR015797">
    <property type="entry name" value="NUDIX_hydrolase-like_dom_sf"/>
</dbReference>
<evidence type="ECO:0000256" key="6">
    <source>
        <dbReference type="RuleBase" id="RU364043"/>
    </source>
</evidence>
<dbReference type="PANTHER" id="PTHR43736">
    <property type="entry name" value="ADP-RIBOSE PYROPHOSPHATASE"/>
    <property type="match status" value="1"/>
</dbReference>
<dbReference type="EMBL" id="PPVL01000011">
    <property type="protein sequence ID" value="NNI79835.1"/>
    <property type="molecule type" value="Genomic_DNA"/>
</dbReference>
<dbReference type="AlphaFoldDB" id="A0A1E3XKC7"/>
<feature type="domain" description="Nudix hydrolase" evidence="7">
    <location>
        <begin position="1"/>
        <end position="131"/>
    </location>
</feature>
<dbReference type="InterPro" id="IPR033713">
    <property type="entry name" value="NudJ"/>
</dbReference>
<dbReference type="Pfam" id="PF00293">
    <property type="entry name" value="NUDIX"/>
    <property type="match status" value="1"/>
</dbReference>
<evidence type="ECO:0000256" key="2">
    <source>
        <dbReference type="ARBA" id="ARBA00007608"/>
    </source>
</evidence>
<dbReference type="PROSITE" id="PS51462">
    <property type="entry name" value="NUDIX"/>
    <property type="match status" value="1"/>
</dbReference>
<protein>
    <recommendedName>
        <fullName evidence="4 6">Phosphatase NudJ</fullName>
        <ecNumber evidence="6">3.6.1.-</ecNumber>
    </recommendedName>
</protein>
<dbReference type="InterPro" id="IPR020084">
    <property type="entry name" value="NUDIX_hydrolase_CS"/>
</dbReference>
<keyword evidence="5 6" id="KW-0378">Hydrolase</keyword>
<accession>A0A1E3XKC7</accession>